<sequence>MKVPGGFGSATVKSGNNWKRMLLLATGQLWELFVCWGMWGQRDYCQHWAFFRFLAAVGDGVYNVTPENTMTRPCNISLN</sequence>
<accession>A0ABD0M4K4</accession>
<dbReference type="Proteomes" id="UP001519460">
    <property type="component" value="Unassembled WGS sequence"/>
</dbReference>
<dbReference type="AlphaFoldDB" id="A0ABD0M4K4"/>
<protein>
    <submittedName>
        <fullName evidence="1">Uncharacterized protein</fullName>
    </submittedName>
</protein>
<name>A0ABD0M4K4_9CAEN</name>
<comment type="caution">
    <text evidence="1">The sequence shown here is derived from an EMBL/GenBank/DDBJ whole genome shotgun (WGS) entry which is preliminary data.</text>
</comment>
<organism evidence="1 2">
    <name type="scientific">Batillaria attramentaria</name>
    <dbReference type="NCBI Taxonomy" id="370345"/>
    <lineage>
        <taxon>Eukaryota</taxon>
        <taxon>Metazoa</taxon>
        <taxon>Spiralia</taxon>
        <taxon>Lophotrochozoa</taxon>
        <taxon>Mollusca</taxon>
        <taxon>Gastropoda</taxon>
        <taxon>Caenogastropoda</taxon>
        <taxon>Sorbeoconcha</taxon>
        <taxon>Cerithioidea</taxon>
        <taxon>Batillariidae</taxon>
        <taxon>Batillaria</taxon>
    </lineage>
</organism>
<dbReference type="EMBL" id="JACVVK020000007">
    <property type="protein sequence ID" value="KAK7506208.1"/>
    <property type="molecule type" value="Genomic_DNA"/>
</dbReference>
<gene>
    <name evidence="1" type="ORF">BaRGS_00002320</name>
</gene>
<evidence type="ECO:0000313" key="2">
    <source>
        <dbReference type="Proteomes" id="UP001519460"/>
    </source>
</evidence>
<keyword evidence="2" id="KW-1185">Reference proteome</keyword>
<proteinExistence type="predicted"/>
<reference evidence="1 2" key="1">
    <citation type="journal article" date="2023" name="Sci. Data">
        <title>Genome assembly of the Korean intertidal mud-creeper Batillaria attramentaria.</title>
        <authorList>
            <person name="Patra A.K."/>
            <person name="Ho P.T."/>
            <person name="Jun S."/>
            <person name="Lee S.J."/>
            <person name="Kim Y."/>
            <person name="Won Y.J."/>
        </authorList>
    </citation>
    <scope>NUCLEOTIDE SEQUENCE [LARGE SCALE GENOMIC DNA]</scope>
    <source>
        <strain evidence="1">Wonlab-2016</strain>
    </source>
</reference>
<evidence type="ECO:0000313" key="1">
    <source>
        <dbReference type="EMBL" id="KAK7506208.1"/>
    </source>
</evidence>